<dbReference type="InterPro" id="IPR006311">
    <property type="entry name" value="TAT_signal"/>
</dbReference>
<dbReference type="InterPro" id="IPR008979">
    <property type="entry name" value="Galactose-bd-like_sf"/>
</dbReference>
<dbReference type="InterPro" id="IPR005674">
    <property type="entry name" value="CocE/Ser_esterase"/>
</dbReference>
<protein>
    <recommendedName>
        <fullName evidence="3">Xaa-Pro dipeptidyl-peptidase C-terminal domain-containing protein</fullName>
    </recommendedName>
</protein>
<dbReference type="InterPro" id="IPR050585">
    <property type="entry name" value="Xaa-Pro_dipeptidyl-ppase/CocE"/>
</dbReference>
<dbReference type="Pfam" id="PF08530">
    <property type="entry name" value="PepX_C"/>
    <property type="match status" value="1"/>
</dbReference>
<dbReference type="Pfam" id="PF02129">
    <property type="entry name" value="Peptidase_S15"/>
    <property type="match status" value="1"/>
</dbReference>
<dbReference type="Gene3D" id="1.10.3020.20">
    <property type="match status" value="1"/>
</dbReference>
<dbReference type="GO" id="GO:0008239">
    <property type="term" value="F:dipeptidyl-peptidase activity"/>
    <property type="evidence" value="ECO:0007669"/>
    <property type="project" value="InterPro"/>
</dbReference>
<organism evidence="4 5">
    <name type="scientific">Pigmentiphaga kullae</name>
    <dbReference type="NCBI Taxonomy" id="151784"/>
    <lineage>
        <taxon>Bacteria</taxon>
        <taxon>Pseudomonadati</taxon>
        <taxon>Pseudomonadota</taxon>
        <taxon>Betaproteobacteria</taxon>
        <taxon>Burkholderiales</taxon>
        <taxon>Alcaligenaceae</taxon>
        <taxon>Pigmentiphaga</taxon>
    </lineage>
</organism>
<proteinExistence type="predicted"/>
<dbReference type="Gene3D" id="3.40.50.1820">
    <property type="entry name" value="alpha/beta hydrolase"/>
    <property type="match status" value="1"/>
</dbReference>
<gene>
    <name evidence="4" type="ORF">EV675_0070</name>
</gene>
<evidence type="ECO:0000313" key="5">
    <source>
        <dbReference type="Proteomes" id="UP000292445"/>
    </source>
</evidence>
<evidence type="ECO:0000259" key="3">
    <source>
        <dbReference type="SMART" id="SM00939"/>
    </source>
</evidence>
<evidence type="ECO:0000313" key="4">
    <source>
        <dbReference type="EMBL" id="RZS84068.1"/>
    </source>
</evidence>
<dbReference type="NCBIfam" id="TIGR00976">
    <property type="entry name" value="CocE_NonD"/>
    <property type="match status" value="1"/>
</dbReference>
<dbReference type="RefSeq" id="WP_130355464.1">
    <property type="nucleotide sequence ID" value="NZ_SGXC01000001.1"/>
</dbReference>
<keyword evidence="2" id="KW-0732">Signal</keyword>
<keyword evidence="5" id="KW-1185">Reference proteome</keyword>
<dbReference type="OrthoDB" id="9806163at2"/>
<dbReference type="SUPFAM" id="SSF53474">
    <property type="entry name" value="alpha/beta-Hydrolases"/>
    <property type="match status" value="1"/>
</dbReference>
<dbReference type="SUPFAM" id="SSF49785">
    <property type="entry name" value="Galactose-binding domain-like"/>
    <property type="match status" value="1"/>
</dbReference>
<dbReference type="PROSITE" id="PS51318">
    <property type="entry name" value="TAT"/>
    <property type="match status" value="1"/>
</dbReference>
<dbReference type="PANTHER" id="PTHR43056">
    <property type="entry name" value="PEPTIDASE S9 PROLYL OLIGOPEPTIDASE"/>
    <property type="match status" value="1"/>
</dbReference>
<reference evidence="4 5" key="1">
    <citation type="submission" date="2019-02" db="EMBL/GenBank/DDBJ databases">
        <title>Genomic Encyclopedia of Type Strains, Phase IV (KMG-IV): sequencing the most valuable type-strain genomes for metagenomic binning, comparative biology and taxonomic classification.</title>
        <authorList>
            <person name="Goeker M."/>
        </authorList>
    </citation>
    <scope>NUCLEOTIDE SEQUENCE [LARGE SCALE GENOMIC DNA]</scope>
    <source>
        <strain evidence="4 5">K24</strain>
    </source>
</reference>
<dbReference type="InterPro" id="IPR029058">
    <property type="entry name" value="AB_hydrolase_fold"/>
</dbReference>
<dbReference type="SMART" id="SM00939">
    <property type="entry name" value="PepX_C"/>
    <property type="match status" value="1"/>
</dbReference>
<dbReference type="EMBL" id="SGXC01000001">
    <property type="protein sequence ID" value="RZS84068.1"/>
    <property type="molecule type" value="Genomic_DNA"/>
</dbReference>
<feature type="chain" id="PRO_5020650103" description="Xaa-Pro dipeptidyl-peptidase C-terminal domain-containing protein" evidence="2">
    <location>
        <begin position="25"/>
        <end position="598"/>
    </location>
</feature>
<dbReference type="AlphaFoldDB" id="A0A4Q7NGZ5"/>
<dbReference type="PANTHER" id="PTHR43056:SF10">
    <property type="entry name" value="COCE_NOND FAMILY, PUTATIVE (AFU_ORTHOLOGUE AFUA_7G00600)-RELATED"/>
    <property type="match status" value="1"/>
</dbReference>
<dbReference type="InterPro" id="IPR000383">
    <property type="entry name" value="Xaa-Pro-like_dom"/>
</dbReference>
<evidence type="ECO:0000256" key="1">
    <source>
        <dbReference type="ARBA" id="ARBA00022801"/>
    </source>
</evidence>
<accession>A0A4Q7NGZ5</accession>
<feature type="domain" description="Xaa-Pro dipeptidyl-peptidase C-terminal" evidence="3">
    <location>
        <begin position="369"/>
        <end position="593"/>
    </location>
</feature>
<sequence>MHSKRSFMVLAAGLAGAAAVAAHAAPGSGRPELPAAYPQAWDVTFTQRASLRTGEGFCQPAASGASGLCYGKYHGFDPKKIIYAKGTRLFASTLPLACDIEMDQDVAITLRDGVKIYADVFRPAGQDRLPTIMAWGPYTKSVPQDPAWVYPKGMLDPSWISGLAAFETPDPGYWSCHGYTVVNVDPRGVDMSEGNMQSFGRVNAADGYEAIEWAAGQPWSNGKVAMHGSSWLGMVQYQIAALRPPHLVAIAPIGVHISDLYRDRLMKGGIPNTRLNTFLLRSMRGSNLYEEPSVTAQRHPLMNAYWEDKIADMSRIEIPMYLVGSYGLEIAAAELDGFHRVASRDKWLRITEKGLWNDQYTPENVEDYRRFLDRYLKGLDNGWERTPRVRMTVLDPGGRNQRHVPASDWPLPDTRYRKAYLDAATGTLSPRPVGAASSASYDARTGTAVFVHRFDRDTRLIGYLKLRLWVEVAGADDGDFFVTVQKTGADGKVLETAEGYKETGGRLRASMRALDAGRSKDFMPVHAFRKPERLRAGQVVPLDIAIAPTGMVWRAGQELRLTVAGDALKGVTAPSNAGRHVLHTGGKYQAYLQLPVID</sequence>
<dbReference type="InterPro" id="IPR013736">
    <property type="entry name" value="Xaa-Pro_dipept_C"/>
</dbReference>
<feature type="signal peptide" evidence="2">
    <location>
        <begin position="1"/>
        <end position="24"/>
    </location>
</feature>
<name>A0A4Q7NGZ5_9BURK</name>
<dbReference type="Gene3D" id="2.60.120.260">
    <property type="entry name" value="Galactose-binding domain-like"/>
    <property type="match status" value="1"/>
</dbReference>
<dbReference type="Proteomes" id="UP000292445">
    <property type="component" value="Unassembled WGS sequence"/>
</dbReference>
<keyword evidence="1" id="KW-0378">Hydrolase</keyword>
<evidence type="ECO:0000256" key="2">
    <source>
        <dbReference type="SAM" id="SignalP"/>
    </source>
</evidence>
<comment type="caution">
    <text evidence="4">The sequence shown here is derived from an EMBL/GenBank/DDBJ whole genome shotgun (WGS) entry which is preliminary data.</text>
</comment>